<protein>
    <submittedName>
        <fullName evidence="1">Uncharacterized protein</fullName>
    </submittedName>
</protein>
<sequence length="10" mass="1187">MWAQEPNTNP</sequence>
<name>A0A6G0VVQ9_APHCR</name>
<gene>
    <name evidence="1" type="ORF">FWK35_00030563</name>
</gene>
<proteinExistence type="predicted"/>
<evidence type="ECO:0000313" key="2">
    <source>
        <dbReference type="Proteomes" id="UP000478052"/>
    </source>
</evidence>
<keyword evidence="2" id="KW-1185">Reference proteome</keyword>
<comment type="caution">
    <text evidence="1">The sequence shown here is derived from an EMBL/GenBank/DDBJ whole genome shotgun (WGS) entry which is preliminary data.</text>
</comment>
<feature type="non-terminal residue" evidence="1">
    <location>
        <position position="10"/>
    </location>
</feature>
<evidence type="ECO:0000313" key="1">
    <source>
        <dbReference type="EMBL" id="KAF0711224.1"/>
    </source>
</evidence>
<dbReference type="EMBL" id="VUJU01011346">
    <property type="protein sequence ID" value="KAF0711224.1"/>
    <property type="molecule type" value="Genomic_DNA"/>
</dbReference>
<dbReference type="Proteomes" id="UP000478052">
    <property type="component" value="Unassembled WGS sequence"/>
</dbReference>
<organism evidence="1 2">
    <name type="scientific">Aphis craccivora</name>
    <name type="common">Cowpea aphid</name>
    <dbReference type="NCBI Taxonomy" id="307492"/>
    <lineage>
        <taxon>Eukaryota</taxon>
        <taxon>Metazoa</taxon>
        <taxon>Ecdysozoa</taxon>
        <taxon>Arthropoda</taxon>
        <taxon>Hexapoda</taxon>
        <taxon>Insecta</taxon>
        <taxon>Pterygota</taxon>
        <taxon>Neoptera</taxon>
        <taxon>Paraneoptera</taxon>
        <taxon>Hemiptera</taxon>
        <taxon>Sternorrhyncha</taxon>
        <taxon>Aphidomorpha</taxon>
        <taxon>Aphidoidea</taxon>
        <taxon>Aphididae</taxon>
        <taxon>Aphidini</taxon>
        <taxon>Aphis</taxon>
        <taxon>Aphis</taxon>
    </lineage>
</organism>
<reference evidence="1 2" key="1">
    <citation type="submission" date="2019-08" db="EMBL/GenBank/DDBJ databases">
        <title>Whole genome of Aphis craccivora.</title>
        <authorList>
            <person name="Voronova N.V."/>
            <person name="Shulinski R.S."/>
            <person name="Bandarenka Y.V."/>
            <person name="Zhorov D.G."/>
            <person name="Warner D."/>
        </authorList>
    </citation>
    <scope>NUCLEOTIDE SEQUENCE [LARGE SCALE GENOMIC DNA]</scope>
    <source>
        <strain evidence="1">180601</strain>
        <tissue evidence="1">Whole Body</tissue>
    </source>
</reference>
<accession>A0A6G0VVQ9</accession>